<dbReference type="Pfam" id="PF01197">
    <property type="entry name" value="Ribosomal_L31"/>
    <property type="match status" value="1"/>
</dbReference>
<dbReference type="Proteomes" id="UP000267342">
    <property type="component" value="Chromosome"/>
</dbReference>
<dbReference type="GO" id="GO:0006412">
    <property type="term" value="P:translation"/>
    <property type="evidence" value="ECO:0007669"/>
    <property type="project" value="UniProtKB-UniRule"/>
</dbReference>
<keyword evidence="3 5" id="KW-0689">Ribosomal protein</keyword>
<dbReference type="GO" id="GO:1990904">
    <property type="term" value="C:ribonucleoprotein complex"/>
    <property type="evidence" value="ECO:0007669"/>
    <property type="project" value="UniProtKB-KW"/>
</dbReference>
<dbReference type="NCBIfam" id="TIGR00105">
    <property type="entry name" value="L31"/>
    <property type="match status" value="1"/>
</dbReference>
<name>A0A348HF58_9GAMM</name>
<dbReference type="EMBL" id="AP018933">
    <property type="protein sequence ID" value="BBG30260.1"/>
    <property type="molecule type" value="Genomic_DNA"/>
</dbReference>
<comment type="similarity">
    <text evidence="1 5">Belongs to the bacterial ribosomal protein bL31 family. Type B subfamily.</text>
</comment>
<dbReference type="NCBIfam" id="NF002462">
    <property type="entry name" value="PRK01678.1"/>
    <property type="match status" value="1"/>
</dbReference>
<accession>A0A348HF58</accession>
<organism evidence="6 7">
    <name type="scientific">Zymobacter palmae</name>
    <dbReference type="NCBI Taxonomy" id="33074"/>
    <lineage>
        <taxon>Bacteria</taxon>
        <taxon>Pseudomonadati</taxon>
        <taxon>Pseudomonadota</taxon>
        <taxon>Gammaproteobacteria</taxon>
        <taxon>Oceanospirillales</taxon>
        <taxon>Halomonadaceae</taxon>
        <taxon>Zymobacter group</taxon>
        <taxon>Zymobacter</taxon>
    </lineage>
</organism>
<gene>
    <name evidence="5" type="primary">rpmE2</name>
    <name evidence="6" type="ORF">ZBT109_1500</name>
</gene>
<sequence>MPEWCSRPRKAASSHSLPIATFLSVPQVVTLPDDGAPLDIEKLIHYNITTLIPDPTPICRPAPFIEETAMKPGIHPTYRTVVFHDTTADAYFVIRSTIETKDSIEWEDGNTYPLVRLDVSSASHPFYTGQQRTINSEGRAARFQRRFGDIKALH</sequence>
<evidence type="ECO:0000256" key="4">
    <source>
        <dbReference type="ARBA" id="ARBA00023274"/>
    </source>
</evidence>
<comment type="subunit">
    <text evidence="2 5">Part of the 50S ribosomal subunit.</text>
</comment>
<dbReference type="PANTHER" id="PTHR33280:SF1">
    <property type="entry name" value="LARGE RIBOSOMAL SUBUNIT PROTEIN BL31C"/>
    <property type="match status" value="1"/>
</dbReference>
<evidence type="ECO:0000313" key="7">
    <source>
        <dbReference type="Proteomes" id="UP000267342"/>
    </source>
</evidence>
<dbReference type="InterPro" id="IPR042105">
    <property type="entry name" value="Ribosomal_bL31_sf"/>
</dbReference>
<keyword evidence="4 5" id="KW-0687">Ribonucleoprotein</keyword>
<evidence type="ECO:0000256" key="5">
    <source>
        <dbReference type="HAMAP-Rule" id="MF_00502"/>
    </source>
</evidence>
<dbReference type="InterPro" id="IPR002150">
    <property type="entry name" value="Ribosomal_bL31"/>
</dbReference>
<dbReference type="HAMAP" id="MF_00502">
    <property type="entry name" value="Ribosomal_bL31_2"/>
    <property type="match status" value="1"/>
</dbReference>
<dbReference type="GO" id="GO:0003735">
    <property type="term" value="F:structural constituent of ribosome"/>
    <property type="evidence" value="ECO:0007669"/>
    <property type="project" value="InterPro"/>
</dbReference>
<dbReference type="KEGG" id="zpl:ZBT109_1500"/>
<dbReference type="InterPro" id="IPR027493">
    <property type="entry name" value="Ribosomal_bL31_B"/>
</dbReference>
<dbReference type="PROSITE" id="PS01143">
    <property type="entry name" value="RIBOSOMAL_L31"/>
    <property type="match status" value="1"/>
</dbReference>
<dbReference type="PRINTS" id="PR01249">
    <property type="entry name" value="RIBOSOMALL31"/>
</dbReference>
<keyword evidence="7" id="KW-1185">Reference proteome</keyword>
<evidence type="ECO:0000256" key="3">
    <source>
        <dbReference type="ARBA" id="ARBA00022980"/>
    </source>
</evidence>
<dbReference type="SUPFAM" id="SSF143800">
    <property type="entry name" value="L28p-like"/>
    <property type="match status" value="1"/>
</dbReference>
<evidence type="ECO:0000256" key="1">
    <source>
        <dbReference type="ARBA" id="ARBA00008196"/>
    </source>
</evidence>
<dbReference type="AlphaFoldDB" id="A0A348HF58"/>
<proteinExistence type="inferred from homology"/>
<protein>
    <recommendedName>
        <fullName evidence="5">Large ribosomal subunit protein bL31B</fullName>
    </recommendedName>
</protein>
<evidence type="ECO:0000256" key="2">
    <source>
        <dbReference type="ARBA" id="ARBA00011838"/>
    </source>
</evidence>
<reference evidence="6 7" key="1">
    <citation type="submission" date="2018-09" db="EMBL/GenBank/DDBJ databases">
        <title>Zymobacter palmae IAM14233 (=T109) whole genome analysis.</title>
        <authorList>
            <person name="Yanase H."/>
        </authorList>
    </citation>
    <scope>NUCLEOTIDE SEQUENCE [LARGE SCALE GENOMIC DNA]</scope>
    <source>
        <strain evidence="6 7">IAM14233</strain>
    </source>
</reference>
<evidence type="ECO:0000313" key="6">
    <source>
        <dbReference type="EMBL" id="BBG30260.1"/>
    </source>
</evidence>
<dbReference type="InterPro" id="IPR034704">
    <property type="entry name" value="Ribosomal_bL28/bL31-like_sf"/>
</dbReference>
<dbReference type="GO" id="GO:0005840">
    <property type="term" value="C:ribosome"/>
    <property type="evidence" value="ECO:0007669"/>
    <property type="project" value="UniProtKB-KW"/>
</dbReference>
<dbReference type="Gene3D" id="4.10.830.30">
    <property type="entry name" value="Ribosomal protein L31"/>
    <property type="match status" value="1"/>
</dbReference>
<dbReference type="PANTHER" id="PTHR33280">
    <property type="entry name" value="50S RIBOSOMAL PROTEIN L31, CHLOROPLASTIC"/>
    <property type="match status" value="1"/>
</dbReference>